<dbReference type="NCBIfam" id="NF041770">
    <property type="entry name" value="CFI_box_CTERM"/>
    <property type="match status" value="1"/>
</dbReference>
<keyword evidence="1" id="KW-0614">Plasmid</keyword>
<evidence type="ECO:0000313" key="2">
    <source>
        <dbReference type="Proteomes" id="UP001303946"/>
    </source>
</evidence>
<evidence type="ECO:0000313" key="1">
    <source>
        <dbReference type="EMBL" id="WOB11119.1"/>
    </source>
</evidence>
<protein>
    <submittedName>
        <fullName evidence="1">CFI-box-CTERM domain-containing protein</fullName>
    </submittedName>
</protein>
<name>A0ABZ0D1Q4_9BURK</name>
<dbReference type="InterPro" id="IPR049886">
    <property type="entry name" value="CFI_box_CTERM_dom"/>
</dbReference>
<dbReference type="EMBL" id="CP136337">
    <property type="protein sequence ID" value="WOB11119.1"/>
    <property type="molecule type" value="Genomic_DNA"/>
</dbReference>
<organism evidence="1 2">
    <name type="scientific">Piscinibacter gummiphilus</name>
    <dbReference type="NCBI Taxonomy" id="946333"/>
    <lineage>
        <taxon>Bacteria</taxon>
        <taxon>Pseudomonadati</taxon>
        <taxon>Pseudomonadota</taxon>
        <taxon>Betaproteobacteria</taxon>
        <taxon>Burkholderiales</taxon>
        <taxon>Sphaerotilaceae</taxon>
        <taxon>Piscinibacter</taxon>
    </lineage>
</organism>
<geneLocation type="plasmid" evidence="1 2">
    <name>unnamed1</name>
</geneLocation>
<reference evidence="1 2" key="1">
    <citation type="submission" date="2023-10" db="EMBL/GenBank/DDBJ databases">
        <title>Bacteria for the degradation of biodegradable plastic PBAT(Polybutylene adipate terephthalate).</title>
        <authorList>
            <person name="Weon H.-Y."/>
            <person name="Yeon J."/>
        </authorList>
    </citation>
    <scope>NUCLEOTIDE SEQUENCE [LARGE SCALE GENOMIC DNA]</scope>
    <source>
        <strain evidence="1 2">SBD 7-3</strain>
        <plasmid evidence="1 2">unnamed1</plasmid>
    </source>
</reference>
<dbReference type="RefSeq" id="WP_316704258.1">
    <property type="nucleotide sequence ID" value="NZ_CP136337.1"/>
</dbReference>
<dbReference type="Proteomes" id="UP001303946">
    <property type="component" value="Plasmid unnamed1"/>
</dbReference>
<proteinExistence type="predicted"/>
<keyword evidence="2" id="KW-1185">Reference proteome</keyword>
<gene>
    <name evidence="1" type="ORF">RXV79_27150</name>
</gene>
<sequence length="146" mass="16536">MGRDYVKASDLARLGYCERQVVFDASHGRRTTPDQREARARGNAAHEAFYEESKRVAELSKRKGKCFIATATLGQCEETSALRAFRDLFLRRTAAGRFFIGWYYSMSPLVCTWLDRSPTAKALATRVLRRLGQLAQLAVARVVKED</sequence>
<accession>A0ABZ0D1Q4</accession>